<dbReference type="RefSeq" id="XP_027346898.1">
    <property type="nucleotide sequence ID" value="XM_027491097.1"/>
</dbReference>
<organism evidence="2 4">
    <name type="scientific">Abrus precatorius</name>
    <name type="common">Indian licorice</name>
    <name type="synonym">Glycine abrus</name>
    <dbReference type="NCBI Taxonomy" id="3816"/>
    <lineage>
        <taxon>Eukaryota</taxon>
        <taxon>Viridiplantae</taxon>
        <taxon>Streptophyta</taxon>
        <taxon>Embryophyta</taxon>
        <taxon>Tracheophyta</taxon>
        <taxon>Spermatophyta</taxon>
        <taxon>Magnoliopsida</taxon>
        <taxon>eudicotyledons</taxon>
        <taxon>Gunneridae</taxon>
        <taxon>Pentapetalae</taxon>
        <taxon>rosids</taxon>
        <taxon>fabids</taxon>
        <taxon>Fabales</taxon>
        <taxon>Fabaceae</taxon>
        <taxon>Papilionoideae</taxon>
        <taxon>50 kb inversion clade</taxon>
        <taxon>NPAAA clade</taxon>
        <taxon>indigoferoid/millettioid clade</taxon>
        <taxon>Abreae</taxon>
        <taxon>Abrus</taxon>
    </lineage>
</organism>
<feature type="region of interest" description="Disordered" evidence="1">
    <location>
        <begin position="128"/>
        <end position="190"/>
    </location>
</feature>
<feature type="compositionally biased region" description="Polar residues" evidence="1">
    <location>
        <begin position="20"/>
        <end position="31"/>
    </location>
</feature>
<dbReference type="RefSeq" id="XP_027346899.1">
    <property type="nucleotide sequence ID" value="XM_027491098.1"/>
</dbReference>
<accession>A0A8B8KWP0</accession>
<evidence type="ECO:0000313" key="4">
    <source>
        <dbReference type="RefSeq" id="XP_027346899.1"/>
    </source>
</evidence>
<proteinExistence type="predicted"/>
<feature type="compositionally biased region" description="Polar residues" evidence="1">
    <location>
        <begin position="171"/>
        <end position="185"/>
    </location>
</feature>
<evidence type="ECO:0000313" key="2">
    <source>
        <dbReference type="Proteomes" id="UP000694853"/>
    </source>
</evidence>
<dbReference type="AlphaFoldDB" id="A0A8B8KWP0"/>
<dbReference type="PANTHER" id="PTHR37187:SF19">
    <property type="entry name" value="(RAPE) HYPOTHETICAL PROTEIN"/>
    <property type="match status" value="1"/>
</dbReference>
<dbReference type="GeneID" id="113858435"/>
<gene>
    <name evidence="3 4" type="primary">LOC113858435</name>
</gene>
<evidence type="ECO:0000313" key="3">
    <source>
        <dbReference type="RefSeq" id="XP_027346898.1"/>
    </source>
</evidence>
<reference evidence="3 4" key="2">
    <citation type="submission" date="2025-04" db="UniProtKB">
        <authorList>
            <consortium name="RefSeq"/>
        </authorList>
    </citation>
    <scope>IDENTIFICATION</scope>
    <source>
        <tissue evidence="3 4">Young leaves</tissue>
    </source>
</reference>
<dbReference type="OrthoDB" id="1930727at2759"/>
<feature type="compositionally biased region" description="Basic residues" evidence="1">
    <location>
        <begin position="1"/>
        <end position="15"/>
    </location>
</feature>
<evidence type="ECO:0000256" key="1">
    <source>
        <dbReference type="SAM" id="MobiDB-lite"/>
    </source>
</evidence>
<sequence length="320" mass="34552">MPSGAKKRKAARKKKEKESITNNPQGNNGLKSQDEKGSDGGEGGSTAYHEHDEHHHTFNDGSGEVDKRDPSAAQSHAYDVKSMQEVPSDVKIDQVSGGKEGNVVLVERGLKSEESSGRKSVSFEHVEAAQESHYVNGNGGDTSKGESLTEKNSKDENCKEEAAYHELGKSIDSSISKMTSNSINENGPVEKSVNSVKAMASVSEVENSDTGSVLLEKPVVHPVEVINAAMKINKDSLINETVTKSNMEEPKPEEYESKVLDSRSASPFTKFSNGAEHIKDSETAEFSEDQLCVASDPNVVQKTSWLSCCGLFEALSSSNR</sequence>
<keyword evidence="2" id="KW-1185">Reference proteome</keyword>
<dbReference type="KEGG" id="aprc:113858435"/>
<feature type="compositionally biased region" description="Basic and acidic residues" evidence="1">
    <location>
        <begin position="48"/>
        <end position="70"/>
    </location>
</feature>
<dbReference type="PANTHER" id="PTHR37187">
    <property type="entry name" value="EXPRESSED PROTEIN"/>
    <property type="match status" value="1"/>
</dbReference>
<name>A0A8B8KWP0_ABRPR</name>
<feature type="compositionally biased region" description="Basic and acidic residues" evidence="1">
    <location>
        <begin position="143"/>
        <end position="169"/>
    </location>
</feature>
<dbReference type="Proteomes" id="UP000694853">
    <property type="component" value="Unplaced"/>
</dbReference>
<protein>
    <submittedName>
        <fullName evidence="3 4">Uncharacterized protein LOC113858435</fullName>
    </submittedName>
</protein>
<reference evidence="2" key="1">
    <citation type="journal article" date="2019" name="Toxins">
        <title>Detection of Abrin-Like and Prepropulchellin-Like Toxin Genes and Transcripts Using Whole Genome Sequencing and Full-Length Transcript Sequencing of Abrus precatorius.</title>
        <authorList>
            <person name="Hovde B.T."/>
            <person name="Daligault H.E."/>
            <person name="Hanschen E.R."/>
            <person name="Kunde Y.A."/>
            <person name="Johnson M.B."/>
            <person name="Starkenburg S.R."/>
            <person name="Johnson S.L."/>
        </authorList>
    </citation>
    <scope>NUCLEOTIDE SEQUENCE [LARGE SCALE GENOMIC DNA]</scope>
</reference>
<feature type="region of interest" description="Disordered" evidence="1">
    <location>
        <begin position="1"/>
        <end position="96"/>
    </location>
</feature>